<keyword evidence="4" id="KW-1185">Reference proteome</keyword>
<proteinExistence type="predicted"/>
<evidence type="ECO:0000256" key="1">
    <source>
        <dbReference type="ARBA" id="ARBA00022801"/>
    </source>
</evidence>
<gene>
    <name evidence="3" type="ORF">FJQ54_11580</name>
</gene>
<name>A0A501XIA3_9SPHN</name>
<dbReference type="Proteomes" id="UP000319897">
    <property type="component" value="Unassembled WGS sequence"/>
</dbReference>
<dbReference type="PANTHER" id="PTHR43283:SF11">
    <property type="entry name" value="BETA-LACTAMASE-RELATED DOMAIN-CONTAINING PROTEIN"/>
    <property type="match status" value="1"/>
</dbReference>
<sequence length="365" mass="39165">MARPASHATATQLAPAFAEAERWVGKAFPGAVLAVGKGGRAPEIRAFGRISSAPDAPPMPVDAIFDLASLTKVVATTTAAALLVDRGRLDLDTPVARYLPEFGGAPGHDAITVRDLLAHSSGLAPEGEHWRKARSKAEILAAINSMTVEAPPGTKSVYRDENLILMAEIISRISGQPFDRFVARNIFRPLGMADTGFNPAPALLPRIPPTEQDNRLRNRLVHGEVHDENAYLMGGVAGHAGLFSTAADLSRLARLWLNGGSANGRRLMKPQTIALFMARQNRPETSTRALGWDTPTLPGGFASDLASPRAILHTGFTGTSIYIDPDRRATIILLSNRVNPTRENVEIRAARIAIHKAVLEALDGR</sequence>
<dbReference type="InterPro" id="IPR001466">
    <property type="entry name" value="Beta-lactam-related"/>
</dbReference>
<feature type="domain" description="Beta-lactamase-related" evidence="2">
    <location>
        <begin position="21"/>
        <end position="350"/>
    </location>
</feature>
<dbReference type="InterPro" id="IPR050789">
    <property type="entry name" value="Diverse_Enzym_Activities"/>
</dbReference>
<dbReference type="InterPro" id="IPR012338">
    <property type="entry name" value="Beta-lactam/transpept-like"/>
</dbReference>
<organism evidence="3 4">
    <name type="scientific">Sandaracinobacter neustonicus</name>
    <dbReference type="NCBI Taxonomy" id="1715348"/>
    <lineage>
        <taxon>Bacteria</taxon>
        <taxon>Pseudomonadati</taxon>
        <taxon>Pseudomonadota</taxon>
        <taxon>Alphaproteobacteria</taxon>
        <taxon>Sphingomonadales</taxon>
        <taxon>Sphingosinicellaceae</taxon>
        <taxon>Sandaracinobacter</taxon>
    </lineage>
</organism>
<dbReference type="GO" id="GO:0016787">
    <property type="term" value="F:hydrolase activity"/>
    <property type="evidence" value="ECO:0007669"/>
    <property type="project" value="UniProtKB-KW"/>
</dbReference>
<dbReference type="PANTHER" id="PTHR43283">
    <property type="entry name" value="BETA-LACTAMASE-RELATED"/>
    <property type="match status" value="1"/>
</dbReference>
<evidence type="ECO:0000313" key="3">
    <source>
        <dbReference type="EMBL" id="TPE60205.1"/>
    </source>
</evidence>
<dbReference type="EMBL" id="VFSU01000028">
    <property type="protein sequence ID" value="TPE60205.1"/>
    <property type="molecule type" value="Genomic_DNA"/>
</dbReference>
<dbReference type="AlphaFoldDB" id="A0A501XIA3"/>
<evidence type="ECO:0000259" key="2">
    <source>
        <dbReference type="Pfam" id="PF00144"/>
    </source>
</evidence>
<dbReference type="Gene3D" id="3.40.710.10">
    <property type="entry name" value="DD-peptidase/beta-lactamase superfamily"/>
    <property type="match status" value="1"/>
</dbReference>
<reference evidence="3 4" key="1">
    <citation type="submission" date="2019-06" db="EMBL/GenBank/DDBJ databases">
        <authorList>
            <person name="Lee I."/>
            <person name="Jang G.I."/>
            <person name="Hwang C.Y."/>
        </authorList>
    </citation>
    <scope>NUCLEOTIDE SEQUENCE [LARGE SCALE GENOMIC DNA]</scope>
    <source>
        <strain evidence="3 4">PAMC 28131</strain>
    </source>
</reference>
<protein>
    <submittedName>
        <fullName evidence="3">Beta-lactamase family protein</fullName>
    </submittedName>
</protein>
<dbReference type="SUPFAM" id="SSF56601">
    <property type="entry name" value="beta-lactamase/transpeptidase-like"/>
    <property type="match status" value="1"/>
</dbReference>
<accession>A0A501XIA3</accession>
<comment type="caution">
    <text evidence="3">The sequence shown here is derived from an EMBL/GenBank/DDBJ whole genome shotgun (WGS) entry which is preliminary data.</text>
</comment>
<keyword evidence="1" id="KW-0378">Hydrolase</keyword>
<dbReference type="OrthoDB" id="9809635at2"/>
<dbReference type="Pfam" id="PF00144">
    <property type="entry name" value="Beta-lactamase"/>
    <property type="match status" value="1"/>
</dbReference>
<evidence type="ECO:0000313" key="4">
    <source>
        <dbReference type="Proteomes" id="UP000319897"/>
    </source>
</evidence>